<dbReference type="InterPro" id="IPR049453">
    <property type="entry name" value="Memb_transporter_dom"/>
</dbReference>
<keyword evidence="12" id="KW-1185">Reference proteome</keyword>
<feature type="compositionally biased region" description="Basic and acidic residues" evidence="7">
    <location>
        <begin position="1"/>
        <end position="11"/>
    </location>
</feature>
<evidence type="ECO:0000256" key="5">
    <source>
        <dbReference type="ARBA" id="ARBA00023136"/>
    </source>
</evidence>
<proteinExistence type="inferred from homology"/>
<feature type="transmembrane region" description="Helical" evidence="8">
    <location>
        <begin position="110"/>
        <end position="139"/>
    </location>
</feature>
<dbReference type="EMBL" id="BAABIV010000028">
    <property type="protein sequence ID" value="GAA5004940.1"/>
    <property type="molecule type" value="Genomic_DNA"/>
</dbReference>
<dbReference type="Proteomes" id="UP001500610">
    <property type="component" value="Unassembled WGS sequence"/>
</dbReference>
<evidence type="ECO:0000256" key="6">
    <source>
        <dbReference type="ARBA" id="ARBA00043993"/>
    </source>
</evidence>
<keyword evidence="4 8" id="KW-1133">Transmembrane helix</keyword>
<evidence type="ECO:0000256" key="4">
    <source>
        <dbReference type="ARBA" id="ARBA00022989"/>
    </source>
</evidence>
<dbReference type="Pfam" id="PF12805">
    <property type="entry name" value="FUSC-like"/>
    <property type="match status" value="1"/>
</dbReference>
<accession>A0ABP9IR37</accession>
<feature type="region of interest" description="Disordered" evidence="7">
    <location>
        <begin position="634"/>
        <end position="686"/>
    </location>
</feature>
<name>A0ABP9IR37_9ACTN</name>
<keyword evidence="5 8" id="KW-0472">Membrane</keyword>
<feature type="transmembrane region" description="Helical" evidence="8">
    <location>
        <begin position="159"/>
        <end position="177"/>
    </location>
</feature>
<sequence length="686" mass="71664">MSTAEGHEPPRRRTAAGPRSGPGWHRWATTVNRGAVIRAALATALPLAVGLMADRPLYGALVAMGALNGITSDNGAGYRTRIRAIALPQLAGAVGLLSGAAVFGRGWLTVAVVTATALVSGLISALGPVASASGLLLLLNTVVGAGLPMPGPWWLPPTLMTLGALLVLAFALLAWPLRPWAPERAAVAQAYRAVAELLFCCADGAAAKTDYDEARRKLTHALDKAYDLLAAHRPRQDEGSEPARLTARLDALTHLIEAAPAIRIGARETSPGLPAALHRAADAVAAGRPWERADTAVTAGRENAGKPVNDPTGGRPAGSPDGLGRFLALPAASWRYGIRLAACIGLAQAVISLVPVPRSYWVPLTVTFVLKPDFGSVFSRAVLRVAGTVPGLAVAAVVFVGIPRGWWDVPVVLCLAALIPALTPRGYGHQTAAITPLILLLSDMLSHQGAAVVLPRLLDSAIGCAIALVAGYLLWPESWHTRVGARLADAVEDLARYSERSLGTSATAPSSPGELRRRLYRDLSAVRTELQRALGEPAPAGSRALSWWPLVTAVERAVDATTAARIQVTQGSAAPTEADVTDLGCRISRLAHCLRRTPAEQPSRPAEVLGAPPGTSDVLEPLRREVTAMEAAARSLTPAGVASSRVQRRREAAAVSSAQAECRGCGRTRSSSGPTPDPSPARPRSR</sequence>
<feature type="transmembrane region" description="Helical" evidence="8">
    <location>
        <begin position="35"/>
        <end position="53"/>
    </location>
</feature>
<feature type="region of interest" description="Disordered" evidence="7">
    <location>
        <begin position="597"/>
        <end position="618"/>
    </location>
</feature>
<evidence type="ECO:0000313" key="12">
    <source>
        <dbReference type="Proteomes" id="UP001500610"/>
    </source>
</evidence>
<evidence type="ECO:0000259" key="9">
    <source>
        <dbReference type="Pfam" id="PF12805"/>
    </source>
</evidence>
<keyword evidence="2" id="KW-1003">Cell membrane</keyword>
<feature type="transmembrane region" description="Helical" evidence="8">
    <location>
        <begin position="82"/>
        <end position="103"/>
    </location>
</feature>
<comment type="subcellular location">
    <subcellularLocation>
        <location evidence="1">Cell membrane</location>
        <topology evidence="1">Multi-pass membrane protein</topology>
    </subcellularLocation>
</comment>
<comment type="similarity">
    <text evidence="6">Belongs to the YccS/YhfK family.</text>
</comment>
<feature type="transmembrane region" description="Helical" evidence="8">
    <location>
        <begin position="381"/>
        <end position="400"/>
    </location>
</feature>
<evidence type="ECO:0000256" key="7">
    <source>
        <dbReference type="SAM" id="MobiDB-lite"/>
    </source>
</evidence>
<evidence type="ECO:0000313" key="11">
    <source>
        <dbReference type="EMBL" id="GAA5004940.1"/>
    </source>
</evidence>
<feature type="compositionally biased region" description="Pro residues" evidence="7">
    <location>
        <begin position="675"/>
        <end position="686"/>
    </location>
</feature>
<evidence type="ECO:0000256" key="1">
    <source>
        <dbReference type="ARBA" id="ARBA00004651"/>
    </source>
</evidence>
<feature type="domain" description="Integral membrane protein YccS N-terminal" evidence="9">
    <location>
        <begin position="106"/>
        <end position="198"/>
    </location>
</feature>
<evidence type="ECO:0000256" key="2">
    <source>
        <dbReference type="ARBA" id="ARBA00022475"/>
    </source>
</evidence>
<gene>
    <name evidence="11" type="ORF">GCM10023257_58020</name>
</gene>
<dbReference type="InterPro" id="IPR032692">
    <property type="entry name" value="YccS_N"/>
</dbReference>
<dbReference type="Pfam" id="PF13515">
    <property type="entry name" value="FUSC_2"/>
    <property type="match status" value="1"/>
</dbReference>
<evidence type="ECO:0000256" key="3">
    <source>
        <dbReference type="ARBA" id="ARBA00022692"/>
    </source>
</evidence>
<comment type="caution">
    <text evidence="11">The sequence shown here is derived from an EMBL/GenBank/DDBJ whole genome shotgun (WGS) entry which is preliminary data.</text>
</comment>
<protein>
    <submittedName>
        <fullName evidence="11">FUSC family protein</fullName>
    </submittedName>
</protein>
<dbReference type="PANTHER" id="PTHR30509">
    <property type="entry name" value="P-HYDROXYBENZOIC ACID EFFLUX PUMP SUBUNIT-RELATED"/>
    <property type="match status" value="1"/>
</dbReference>
<feature type="region of interest" description="Disordered" evidence="7">
    <location>
        <begin position="299"/>
        <end position="319"/>
    </location>
</feature>
<evidence type="ECO:0000256" key="8">
    <source>
        <dbReference type="SAM" id="Phobius"/>
    </source>
</evidence>
<reference evidence="12" key="1">
    <citation type="journal article" date="2019" name="Int. J. Syst. Evol. Microbiol.">
        <title>The Global Catalogue of Microorganisms (GCM) 10K type strain sequencing project: providing services to taxonomists for standard genome sequencing and annotation.</title>
        <authorList>
            <consortium name="The Broad Institute Genomics Platform"/>
            <consortium name="The Broad Institute Genome Sequencing Center for Infectious Disease"/>
            <person name="Wu L."/>
            <person name="Ma J."/>
        </authorList>
    </citation>
    <scope>NUCLEOTIDE SEQUENCE [LARGE SCALE GENOMIC DNA]</scope>
    <source>
        <strain evidence="12">JCM 17657</strain>
    </source>
</reference>
<keyword evidence="3 8" id="KW-0812">Transmembrane</keyword>
<feature type="domain" description="Integral membrane bound transporter" evidence="10">
    <location>
        <begin position="349"/>
        <end position="469"/>
    </location>
</feature>
<dbReference type="PANTHER" id="PTHR30509:SF9">
    <property type="entry name" value="MULTIDRUG RESISTANCE PROTEIN MDTO"/>
    <property type="match status" value="1"/>
</dbReference>
<feature type="region of interest" description="Disordered" evidence="7">
    <location>
        <begin position="1"/>
        <end position="24"/>
    </location>
</feature>
<organism evidence="11 12">
    <name type="scientific">Streptomyces hyderabadensis</name>
    <dbReference type="NCBI Taxonomy" id="598549"/>
    <lineage>
        <taxon>Bacteria</taxon>
        <taxon>Bacillati</taxon>
        <taxon>Actinomycetota</taxon>
        <taxon>Actinomycetes</taxon>
        <taxon>Kitasatosporales</taxon>
        <taxon>Streptomycetaceae</taxon>
        <taxon>Streptomyces</taxon>
    </lineage>
</organism>
<evidence type="ECO:0000259" key="10">
    <source>
        <dbReference type="Pfam" id="PF13515"/>
    </source>
</evidence>
<feature type="transmembrane region" description="Helical" evidence="8">
    <location>
        <begin position="457"/>
        <end position="475"/>
    </location>
</feature>